<evidence type="ECO:0008006" key="6">
    <source>
        <dbReference type="Google" id="ProtNLM"/>
    </source>
</evidence>
<dbReference type="PANTHER" id="PTHR34384">
    <property type="entry name" value="L-2,3-DIAMINOPROPANOATE--CITRATE LIGASE"/>
    <property type="match status" value="1"/>
</dbReference>
<dbReference type="InterPro" id="IPR022770">
    <property type="entry name" value="IucA/IucC-like_C"/>
</dbReference>
<feature type="domain" description="Aerobactin siderophore biosynthesis IucA/IucC N-terminal" evidence="2">
    <location>
        <begin position="144"/>
        <end position="370"/>
    </location>
</feature>
<dbReference type="RefSeq" id="WP_053253009.1">
    <property type="nucleotide sequence ID" value="NZ_LGAP01000046.1"/>
</dbReference>
<dbReference type="EMBL" id="LGAP01000046">
    <property type="protein sequence ID" value="KOF12886.1"/>
    <property type="molecule type" value="Genomic_DNA"/>
</dbReference>
<proteinExistence type="inferred from homology"/>
<dbReference type="Pfam" id="PF06276">
    <property type="entry name" value="FhuF"/>
    <property type="match status" value="1"/>
</dbReference>
<dbReference type="Proteomes" id="UP000037425">
    <property type="component" value="Unassembled WGS sequence"/>
</dbReference>
<dbReference type="GO" id="GO:0016881">
    <property type="term" value="F:acid-amino acid ligase activity"/>
    <property type="evidence" value="ECO:0007669"/>
    <property type="project" value="UniProtKB-ARBA"/>
</dbReference>
<reference evidence="5" key="1">
    <citation type="submission" date="2015-07" db="EMBL/GenBank/DDBJ databases">
        <title>Whole genome sequence of an Ensifer adhaerens strain isolated from a cave pool in the Wind Cave National Park.</title>
        <authorList>
            <person name="Eng W.W.H."/>
            <person name="Gan H.M."/>
            <person name="Barton H.A."/>
            <person name="Savka M.A."/>
        </authorList>
    </citation>
    <scope>NUCLEOTIDE SEQUENCE [LARGE SCALE GENOMIC DNA]</scope>
    <source>
        <strain evidence="5">SD006</strain>
    </source>
</reference>
<comment type="similarity">
    <text evidence="1">Belongs to the IucA/IucC family.</text>
</comment>
<evidence type="ECO:0000259" key="2">
    <source>
        <dbReference type="Pfam" id="PF04183"/>
    </source>
</evidence>
<evidence type="ECO:0000256" key="1">
    <source>
        <dbReference type="ARBA" id="ARBA00007832"/>
    </source>
</evidence>
<dbReference type="PATRIC" id="fig|106592.7.peg.6053"/>
<gene>
    <name evidence="4" type="ORF">AC244_32880</name>
</gene>
<dbReference type="InterPro" id="IPR037455">
    <property type="entry name" value="LucA/IucC-like"/>
</dbReference>
<evidence type="ECO:0000259" key="3">
    <source>
        <dbReference type="Pfam" id="PF06276"/>
    </source>
</evidence>
<evidence type="ECO:0000313" key="5">
    <source>
        <dbReference type="Proteomes" id="UP000037425"/>
    </source>
</evidence>
<evidence type="ECO:0000313" key="4">
    <source>
        <dbReference type="EMBL" id="KOF12886.1"/>
    </source>
</evidence>
<dbReference type="InterPro" id="IPR007310">
    <property type="entry name" value="Aerobactin_biosyn_IucA/IucC_N"/>
</dbReference>
<feature type="domain" description="Aerobactin siderophore biosynthesis IucA/IucC-like C-terminal" evidence="3">
    <location>
        <begin position="401"/>
        <end position="562"/>
    </location>
</feature>
<comment type="caution">
    <text evidence="4">The sequence shown here is derived from an EMBL/GenBank/DDBJ whole genome shotgun (WGS) entry which is preliminary data.</text>
</comment>
<dbReference type="Gene3D" id="1.10.510.40">
    <property type="match status" value="1"/>
</dbReference>
<sequence length="594" mass="66174">MKSSRQIAETATFQSFANCYLREVNPGVPVMHRTAGGSCDSIEWSLPRQQMILRVEVTSSSVCGPLHFGRAWGRNVSDPSWRPIELMSALHMLVQAAYRQDDAGQTEALRGFELELLIRVLESYQQTALYIDKALPDPEGAGEFLEAEQSLVFGHWLHPTPKSRQGMTYWQQESYAPELRGQFKLHYFAAKMDHVSHASSRPTPAPEIVRSLLGLEAEGLGLAGDECLLPMHPLQAEALLLDPGIQAMQRAGILRHLGPAGSLFSATSSVRTVYGAAEDWMLKFSLPVRITNSVRLNRRQELEAGVAMAKLIDRIGFAKRSANFRIIQDPAYIALDRPGHSESGFEVILRENPFAHGKGQGVITLAALTADPLPQAPSRLEKLLRTLATRNRQPLADVCIAWFQRYLECAVEPLIRLYDDYGIALEAHQQNSLLDIGAGYPSVSYYRDNQGFYLSERYRSLLASHVPETETIPSLYFPESEIRDRFAYYLIVNQVFSVISRMGHDGLCDEGSLLRVLRNHLEQCAFGMTGAGRDFARHVLDLPTIASKANLTTRLFNVDELQSDHAPILYRPVPNPLRAPAALTVSRTSHAIAS</sequence>
<dbReference type="PANTHER" id="PTHR34384:SF5">
    <property type="entry name" value="L-2,3-DIAMINOPROPANOATE--CITRATE LIGASE"/>
    <property type="match status" value="1"/>
</dbReference>
<organism evidence="4 5">
    <name type="scientific">Ensifer adhaerens</name>
    <name type="common">Sinorhizobium morelense</name>
    <dbReference type="NCBI Taxonomy" id="106592"/>
    <lineage>
        <taxon>Bacteria</taxon>
        <taxon>Pseudomonadati</taxon>
        <taxon>Pseudomonadota</taxon>
        <taxon>Alphaproteobacteria</taxon>
        <taxon>Hyphomicrobiales</taxon>
        <taxon>Rhizobiaceae</taxon>
        <taxon>Sinorhizobium/Ensifer group</taxon>
        <taxon>Ensifer</taxon>
    </lineage>
</organism>
<dbReference type="GO" id="GO:0019290">
    <property type="term" value="P:siderophore biosynthetic process"/>
    <property type="evidence" value="ECO:0007669"/>
    <property type="project" value="InterPro"/>
</dbReference>
<dbReference type="Pfam" id="PF04183">
    <property type="entry name" value="IucA_IucC"/>
    <property type="match status" value="1"/>
</dbReference>
<name>A0A0L8BDW2_ENSAD</name>
<protein>
    <recommendedName>
        <fullName evidence="6">Siderophore synthetase component</fullName>
    </recommendedName>
</protein>
<dbReference type="AlphaFoldDB" id="A0A0L8BDW2"/>
<accession>A0A0L8BDW2</accession>
<dbReference type="OrthoDB" id="495728at2"/>